<dbReference type="InterPro" id="IPR024447">
    <property type="entry name" value="YXWGXW_rpt"/>
</dbReference>
<dbReference type="AlphaFoldDB" id="A0A1H4ASD8"/>
<dbReference type="EMBL" id="FNQJ01000011">
    <property type="protein sequence ID" value="SEA38684.1"/>
    <property type="molecule type" value="Genomic_DNA"/>
</dbReference>
<sequence>MARNALAAASIALLSLSALTAAHAQVGATVIIQSGSPQYQRPAPALVQYQAPPPPRHEAAPRPRRGMAWVPGHWEWRGHRHVWMAGYWVKARPGYHYREPRWAEHDGRWAMQRGGWDRDRDGAANRYDRYDRDGDGVPNRHDRQPDNPRRN</sequence>
<reference evidence="4" key="1">
    <citation type="submission" date="2016-10" db="EMBL/GenBank/DDBJ databases">
        <authorList>
            <person name="Varghese N."/>
            <person name="Submissions S."/>
        </authorList>
    </citation>
    <scope>NUCLEOTIDE SEQUENCE [LARGE SCALE GENOMIC DNA]</scope>
    <source>
        <strain evidence="4">DSM 25157</strain>
    </source>
</reference>
<feature type="compositionally biased region" description="Basic and acidic residues" evidence="1">
    <location>
        <begin position="115"/>
        <end position="151"/>
    </location>
</feature>
<dbReference type="SUPFAM" id="SSF103647">
    <property type="entry name" value="TSP type-3 repeat"/>
    <property type="match status" value="1"/>
</dbReference>
<evidence type="ECO:0000256" key="1">
    <source>
        <dbReference type="SAM" id="MobiDB-lite"/>
    </source>
</evidence>
<organism evidence="3 4">
    <name type="scientific">Acidovorax soli</name>
    <dbReference type="NCBI Taxonomy" id="592050"/>
    <lineage>
        <taxon>Bacteria</taxon>
        <taxon>Pseudomonadati</taxon>
        <taxon>Pseudomonadota</taxon>
        <taxon>Betaproteobacteria</taxon>
        <taxon>Burkholderiales</taxon>
        <taxon>Comamonadaceae</taxon>
        <taxon>Acidovorax</taxon>
    </lineage>
</organism>
<feature type="region of interest" description="Disordered" evidence="1">
    <location>
        <begin position="112"/>
        <end position="151"/>
    </location>
</feature>
<dbReference type="Proteomes" id="UP000199002">
    <property type="component" value="Unassembled WGS sequence"/>
</dbReference>
<evidence type="ECO:0000313" key="3">
    <source>
        <dbReference type="EMBL" id="SEA38684.1"/>
    </source>
</evidence>
<feature type="signal peptide" evidence="2">
    <location>
        <begin position="1"/>
        <end position="24"/>
    </location>
</feature>
<dbReference type="InterPro" id="IPR028974">
    <property type="entry name" value="TSP_type-3_rpt"/>
</dbReference>
<keyword evidence="4" id="KW-1185">Reference proteome</keyword>
<evidence type="ECO:0000313" key="4">
    <source>
        <dbReference type="Proteomes" id="UP000199002"/>
    </source>
</evidence>
<dbReference type="STRING" id="592050.SAMN05421875_11158"/>
<dbReference type="RefSeq" id="WP_092698102.1">
    <property type="nucleotide sequence ID" value="NZ_CAXIQL010000084.1"/>
</dbReference>
<evidence type="ECO:0000256" key="2">
    <source>
        <dbReference type="SAM" id="SignalP"/>
    </source>
</evidence>
<dbReference type="GO" id="GO:0005509">
    <property type="term" value="F:calcium ion binding"/>
    <property type="evidence" value="ECO:0007669"/>
    <property type="project" value="InterPro"/>
</dbReference>
<proteinExistence type="predicted"/>
<accession>A0A1H4ASD8</accession>
<feature type="chain" id="PRO_5011759670" evidence="2">
    <location>
        <begin position="25"/>
        <end position="151"/>
    </location>
</feature>
<dbReference type="Pfam" id="PF12779">
    <property type="entry name" value="WXXGXW"/>
    <property type="match status" value="1"/>
</dbReference>
<keyword evidence="2" id="KW-0732">Signal</keyword>
<gene>
    <name evidence="3" type="ORF">SAMN05421875_11158</name>
</gene>
<name>A0A1H4ASD8_9BURK</name>
<protein>
    <submittedName>
        <fullName evidence="3">YXWGXW repeat-containing protein</fullName>
    </submittedName>
</protein>
<dbReference type="GeneID" id="34232546"/>